<dbReference type="InterPro" id="IPR051917">
    <property type="entry name" value="Transposase-Integrase"/>
</dbReference>
<proteinExistence type="predicted"/>
<protein>
    <submittedName>
        <fullName evidence="2">IS30 family transposase</fullName>
    </submittedName>
</protein>
<evidence type="ECO:0000259" key="1">
    <source>
        <dbReference type="Pfam" id="PF13936"/>
    </source>
</evidence>
<accession>A0A1W9Z6U1</accession>
<comment type="caution">
    <text evidence="2">The sequence shown here is derived from an EMBL/GenBank/DDBJ whole genome shotgun (WGS) entry which is preliminary data.</text>
</comment>
<dbReference type="AlphaFoldDB" id="A0A1W9Z6U1"/>
<gene>
    <name evidence="2" type="ORF">BST14_25000</name>
</gene>
<dbReference type="PANTHER" id="PTHR10948">
    <property type="entry name" value="TRANSPOSASE"/>
    <property type="match status" value="1"/>
</dbReference>
<dbReference type="GO" id="GO:0005829">
    <property type="term" value="C:cytosol"/>
    <property type="evidence" value="ECO:0007669"/>
    <property type="project" value="TreeGrafter"/>
</dbReference>
<feature type="domain" description="Transposase IS30-like HTH" evidence="1">
    <location>
        <begin position="61"/>
        <end position="102"/>
    </location>
</feature>
<keyword evidence="3" id="KW-1185">Reference proteome</keyword>
<reference evidence="2 3" key="1">
    <citation type="submission" date="2016-12" db="EMBL/GenBank/DDBJ databases">
        <title>The new phylogeny of genus Mycobacterium.</title>
        <authorList>
            <person name="Tortoli E."/>
            <person name="Trovato A."/>
            <person name="Cirillo D.M."/>
        </authorList>
    </citation>
    <scope>NUCLEOTIDE SEQUENCE [LARGE SCALE GENOMIC DNA]</scope>
    <source>
        <strain evidence="2 3">DSM 45069</strain>
    </source>
</reference>
<feature type="non-terminal residue" evidence="2">
    <location>
        <position position="203"/>
    </location>
</feature>
<dbReference type="Pfam" id="PF13936">
    <property type="entry name" value="HTH_38"/>
    <property type="match status" value="1"/>
</dbReference>
<dbReference type="InterPro" id="IPR025246">
    <property type="entry name" value="IS30-like_HTH"/>
</dbReference>
<dbReference type="Proteomes" id="UP000192707">
    <property type="component" value="Unassembled WGS sequence"/>
</dbReference>
<sequence>MPRYAPNKMPPGVKRRYFELIRTGMSGSEAAKAVGVSLSCGSLWFIDAGSVRFIDRPISSRYLTQDDRIEIADGLAAGEPVKDIAERIGKTFQSVYREIARNQKPDGTYQPWYAHAQSYQRRRRPKTRRLATDEGLRTAMAKMLAKKWSPAQISRWLRRRYRRRPTWHLCTETIYEGAYRGLVVDIDPQDRNSGKSANILRTG</sequence>
<dbReference type="PANTHER" id="PTHR10948:SF23">
    <property type="entry name" value="TRANSPOSASE INSI FOR INSERTION SEQUENCE ELEMENT IS30A-RELATED"/>
    <property type="match status" value="1"/>
</dbReference>
<name>A0A1W9Z6U1_MYCAI</name>
<dbReference type="GO" id="GO:0032196">
    <property type="term" value="P:transposition"/>
    <property type="evidence" value="ECO:0007669"/>
    <property type="project" value="TreeGrafter"/>
</dbReference>
<organism evidence="2 3">
    <name type="scientific">Mycobacterium arosiense ATCC BAA-1401 = DSM 45069</name>
    <dbReference type="NCBI Taxonomy" id="1265311"/>
    <lineage>
        <taxon>Bacteria</taxon>
        <taxon>Bacillati</taxon>
        <taxon>Actinomycetota</taxon>
        <taxon>Actinomycetes</taxon>
        <taxon>Mycobacteriales</taxon>
        <taxon>Mycobacteriaceae</taxon>
        <taxon>Mycobacterium</taxon>
        <taxon>Mycobacterium avium complex (MAC)</taxon>
    </lineage>
</organism>
<dbReference type="EMBL" id="MVHG01000104">
    <property type="protein sequence ID" value="ORA08144.1"/>
    <property type="molecule type" value="Genomic_DNA"/>
</dbReference>
<evidence type="ECO:0000313" key="2">
    <source>
        <dbReference type="EMBL" id="ORA08144.1"/>
    </source>
</evidence>
<dbReference type="GO" id="GO:0004803">
    <property type="term" value="F:transposase activity"/>
    <property type="evidence" value="ECO:0007669"/>
    <property type="project" value="TreeGrafter"/>
</dbReference>
<evidence type="ECO:0000313" key="3">
    <source>
        <dbReference type="Proteomes" id="UP000192707"/>
    </source>
</evidence>
<dbReference type="OrthoDB" id="9803231at2"/>